<evidence type="ECO:0000313" key="1">
    <source>
        <dbReference type="EMBL" id="SNR81765.1"/>
    </source>
</evidence>
<dbReference type="Gene3D" id="3.30.930.10">
    <property type="entry name" value="Bira Bifunctional Protein, Domain 2"/>
    <property type="match status" value="1"/>
</dbReference>
<gene>
    <name evidence="1" type="ORF">SAMN06272737_12817</name>
</gene>
<keyword evidence="1" id="KW-0436">Ligase</keyword>
<dbReference type="GO" id="GO:0016874">
    <property type="term" value="F:ligase activity"/>
    <property type="evidence" value="ECO:0007669"/>
    <property type="project" value="UniProtKB-KW"/>
</dbReference>
<accession>A0A238ZE30</accession>
<protein>
    <submittedName>
        <fullName evidence="1">BirA family transcriptional regulator, biotin operon repressor / biotin-[acetyl-CoA-carboxylase] ligase</fullName>
    </submittedName>
</protein>
<organism evidence="1 2">
    <name type="scientific">Blastococcus mobilis</name>
    <dbReference type="NCBI Taxonomy" id="1938746"/>
    <lineage>
        <taxon>Bacteria</taxon>
        <taxon>Bacillati</taxon>
        <taxon>Actinomycetota</taxon>
        <taxon>Actinomycetes</taxon>
        <taxon>Geodermatophilales</taxon>
        <taxon>Geodermatophilaceae</taxon>
        <taxon>Blastococcus</taxon>
    </lineage>
</organism>
<proteinExistence type="predicted"/>
<dbReference type="AlphaFoldDB" id="A0A238ZE30"/>
<evidence type="ECO:0000313" key="2">
    <source>
        <dbReference type="Proteomes" id="UP000198403"/>
    </source>
</evidence>
<dbReference type="InterPro" id="IPR045864">
    <property type="entry name" value="aa-tRNA-synth_II/BPL/LPL"/>
</dbReference>
<dbReference type="Proteomes" id="UP000198403">
    <property type="component" value="Unassembled WGS sequence"/>
</dbReference>
<dbReference type="RefSeq" id="WP_089338349.1">
    <property type="nucleotide sequence ID" value="NZ_FZNO01000028.1"/>
</dbReference>
<dbReference type="SUPFAM" id="SSF55681">
    <property type="entry name" value="Class II aaRS and biotin synthetases"/>
    <property type="match status" value="1"/>
</dbReference>
<keyword evidence="2" id="KW-1185">Reference proteome</keyword>
<name>A0A238ZE30_9ACTN</name>
<reference evidence="1 2" key="1">
    <citation type="submission" date="2017-06" db="EMBL/GenBank/DDBJ databases">
        <authorList>
            <person name="Kim H.J."/>
            <person name="Triplett B.A."/>
        </authorList>
    </citation>
    <scope>NUCLEOTIDE SEQUENCE [LARGE SCALE GENOMIC DNA]</scope>
    <source>
        <strain evidence="1 2">DSM 44272</strain>
    </source>
</reference>
<sequence>MTGDLAADELAPALGDRPFRTYPALLSTEPEAMAWARSGAPAGAVVVADYQASPRGRGGWPWQVRAGRGLGFSMVLRPELPPEREGWLYVVVSVALADALADARDDAGFDWPETVTTADGATVLARIGVFVQLGPARIDWGVATVLVEDAGPPRGPLLARLAAAVETRLAEPVDAVLAAYRPRCRTVGRSVRARMIPLGPGGPAVVGEAVGVLADGALVLLTPRGNRVAVRPPNLGVLEPAEPDAEGM</sequence>
<dbReference type="OrthoDB" id="9807064at2"/>
<dbReference type="EMBL" id="FZNO01000028">
    <property type="protein sequence ID" value="SNR81765.1"/>
    <property type="molecule type" value="Genomic_DNA"/>
</dbReference>